<keyword evidence="4" id="KW-0804">Transcription</keyword>
<dbReference type="InterPro" id="IPR036388">
    <property type="entry name" value="WH-like_DNA-bd_sf"/>
</dbReference>
<dbReference type="GO" id="GO:0003700">
    <property type="term" value="F:DNA-binding transcription factor activity"/>
    <property type="evidence" value="ECO:0007669"/>
    <property type="project" value="InterPro"/>
</dbReference>
<protein>
    <submittedName>
        <fullName evidence="6">LysR family transcriptional regulator</fullName>
    </submittedName>
</protein>
<dbReference type="EMBL" id="VIFK01000001">
    <property type="protein sequence ID" value="TQF01091.1"/>
    <property type="molecule type" value="Genomic_DNA"/>
</dbReference>
<evidence type="ECO:0000256" key="4">
    <source>
        <dbReference type="ARBA" id="ARBA00023163"/>
    </source>
</evidence>
<dbReference type="InterPro" id="IPR036390">
    <property type="entry name" value="WH_DNA-bd_sf"/>
</dbReference>
<dbReference type="PANTHER" id="PTHR30579">
    <property type="entry name" value="TRANSCRIPTIONAL REGULATOR"/>
    <property type="match status" value="1"/>
</dbReference>
<dbReference type="PRINTS" id="PR00039">
    <property type="entry name" value="HTHLYSR"/>
</dbReference>
<evidence type="ECO:0000256" key="1">
    <source>
        <dbReference type="ARBA" id="ARBA00009437"/>
    </source>
</evidence>
<dbReference type="Pfam" id="PF00126">
    <property type="entry name" value="HTH_1"/>
    <property type="match status" value="1"/>
</dbReference>
<evidence type="ECO:0000313" key="6">
    <source>
        <dbReference type="EMBL" id="TQF01091.1"/>
    </source>
</evidence>
<organism evidence="6 7">
    <name type="scientific">Spiribacter salinus</name>
    <dbReference type="NCBI Taxonomy" id="1335746"/>
    <lineage>
        <taxon>Bacteria</taxon>
        <taxon>Pseudomonadati</taxon>
        <taxon>Pseudomonadota</taxon>
        <taxon>Gammaproteobacteria</taxon>
        <taxon>Chromatiales</taxon>
        <taxon>Ectothiorhodospiraceae</taxon>
        <taxon>Spiribacter</taxon>
    </lineage>
</organism>
<evidence type="ECO:0000259" key="5">
    <source>
        <dbReference type="PROSITE" id="PS50931"/>
    </source>
</evidence>
<evidence type="ECO:0000313" key="7">
    <source>
        <dbReference type="Proteomes" id="UP000315400"/>
    </source>
</evidence>
<proteinExistence type="inferred from homology"/>
<feature type="domain" description="HTH lysR-type" evidence="5">
    <location>
        <begin position="16"/>
        <end position="73"/>
    </location>
</feature>
<dbReference type="PROSITE" id="PS50931">
    <property type="entry name" value="HTH_LYSR"/>
    <property type="match status" value="1"/>
</dbReference>
<reference evidence="6 7" key="1">
    <citation type="submission" date="2019-06" db="EMBL/GenBank/DDBJ databases">
        <title>Metagenome assembled Genome of Spiribacter salinus SL48-SHIP from the microbial mat of Salt Lake 48 (Novosibirsk region, Russia).</title>
        <authorList>
            <person name="Shipova A."/>
            <person name="Rozanov A.S."/>
            <person name="Bryanskaya A.V."/>
            <person name="Peltek S.E."/>
        </authorList>
    </citation>
    <scope>NUCLEOTIDE SEQUENCE [LARGE SCALE GENOMIC DNA]</scope>
    <source>
        <strain evidence="6">SL48-SHIP-2</strain>
    </source>
</reference>
<dbReference type="InterPro" id="IPR000847">
    <property type="entry name" value="LysR_HTH_N"/>
</dbReference>
<keyword evidence="2" id="KW-0805">Transcription regulation</keyword>
<gene>
    <name evidence="6" type="ORF">FKY71_00490</name>
</gene>
<dbReference type="SUPFAM" id="SSF46785">
    <property type="entry name" value="Winged helix' DNA-binding domain"/>
    <property type="match status" value="1"/>
</dbReference>
<dbReference type="GO" id="GO:0003677">
    <property type="term" value="F:DNA binding"/>
    <property type="evidence" value="ECO:0007669"/>
    <property type="project" value="UniProtKB-KW"/>
</dbReference>
<dbReference type="AlphaFoldDB" id="A0A540VWE7"/>
<dbReference type="Proteomes" id="UP000315400">
    <property type="component" value="Unassembled WGS sequence"/>
</dbReference>
<dbReference type="SUPFAM" id="SSF53850">
    <property type="entry name" value="Periplasmic binding protein-like II"/>
    <property type="match status" value="1"/>
</dbReference>
<dbReference type="FunFam" id="1.10.10.10:FF:000001">
    <property type="entry name" value="LysR family transcriptional regulator"/>
    <property type="match status" value="1"/>
</dbReference>
<evidence type="ECO:0000256" key="3">
    <source>
        <dbReference type="ARBA" id="ARBA00023125"/>
    </source>
</evidence>
<comment type="caution">
    <text evidence="6">The sequence shown here is derived from an EMBL/GenBank/DDBJ whole genome shotgun (WGS) entry which is preliminary data.</text>
</comment>
<dbReference type="Gene3D" id="1.10.10.10">
    <property type="entry name" value="Winged helix-like DNA-binding domain superfamily/Winged helix DNA-binding domain"/>
    <property type="match status" value="1"/>
</dbReference>
<dbReference type="Pfam" id="PF03466">
    <property type="entry name" value="LysR_substrate"/>
    <property type="match status" value="1"/>
</dbReference>
<dbReference type="InterPro" id="IPR050176">
    <property type="entry name" value="LTTR"/>
</dbReference>
<evidence type="ECO:0000256" key="2">
    <source>
        <dbReference type="ARBA" id="ARBA00023015"/>
    </source>
</evidence>
<sequence>MASTHSPNSPQGLPLLDIEVLRTFVAIAETGSFTRAAQQVFRTPSAVSMQIKRLEEMLGRALFVREPRQVHLTPEGETMLGYARQLLELNDEAVGQFLSPQVGGTVRLGAPDDLGTRVLPGVLSQFSRNYPAVQVNVRVGRSPDLMRRLDIGELDVVLMIAEAGQRPHARAEAIYREPLVWAGREGGVALQRTPLPLAVADRGCAWRQMALSSLNRSGLRYRIAYTCEHTGAQEAAVLQDIAITPFPRSLVKSPIRSIEEEEGGLSALGDYEVLLLRMPARGAAVEALVQHIIDHFAGQTTAAAAAPAESTA</sequence>
<dbReference type="STRING" id="1260251.SPISAL_05710"/>
<dbReference type="InterPro" id="IPR005119">
    <property type="entry name" value="LysR_subst-bd"/>
</dbReference>
<comment type="similarity">
    <text evidence="1">Belongs to the LysR transcriptional regulatory family.</text>
</comment>
<accession>A0A540VWE7</accession>
<dbReference type="PANTHER" id="PTHR30579:SF7">
    <property type="entry name" value="HTH-TYPE TRANSCRIPTIONAL REGULATOR LRHA-RELATED"/>
    <property type="match status" value="1"/>
</dbReference>
<keyword evidence="3" id="KW-0238">DNA-binding</keyword>
<dbReference type="Gene3D" id="3.40.190.10">
    <property type="entry name" value="Periplasmic binding protein-like II"/>
    <property type="match status" value="2"/>
</dbReference>
<name>A0A540VWE7_9GAMM</name>